<organism evidence="3 4">
    <name type="scientific">Cryomorpha ignava</name>
    <dbReference type="NCBI Taxonomy" id="101383"/>
    <lineage>
        <taxon>Bacteria</taxon>
        <taxon>Pseudomonadati</taxon>
        <taxon>Bacteroidota</taxon>
        <taxon>Flavobacteriia</taxon>
        <taxon>Flavobacteriales</taxon>
        <taxon>Cryomorphaceae</taxon>
        <taxon>Cryomorpha</taxon>
    </lineage>
</organism>
<dbReference type="Proteomes" id="UP000486602">
    <property type="component" value="Unassembled WGS sequence"/>
</dbReference>
<evidence type="ECO:0000256" key="1">
    <source>
        <dbReference type="SAM" id="Phobius"/>
    </source>
</evidence>
<dbReference type="EMBL" id="JAAGVY010000002">
    <property type="protein sequence ID" value="NEN22354.1"/>
    <property type="molecule type" value="Genomic_DNA"/>
</dbReference>
<protein>
    <submittedName>
        <fullName evidence="3">DUF418 domain-containing protein</fullName>
    </submittedName>
</protein>
<dbReference type="PANTHER" id="PTHR30590">
    <property type="entry name" value="INNER MEMBRANE PROTEIN"/>
    <property type="match status" value="1"/>
</dbReference>
<accession>A0A7K3WLK5</accession>
<dbReference type="PANTHER" id="PTHR30590:SF2">
    <property type="entry name" value="INNER MEMBRANE PROTEIN"/>
    <property type="match status" value="1"/>
</dbReference>
<name>A0A7K3WLK5_9FLAO</name>
<feature type="transmembrane region" description="Helical" evidence="1">
    <location>
        <begin position="26"/>
        <end position="45"/>
    </location>
</feature>
<gene>
    <name evidence="3" type="ORF">G3O08_02415</name>
</gene>
<feature type="transmembrane region" description="Helical" evidence="1">
    <location>
        <begin position="360"/>
        <end position="381"/>
    </location>
</feature>
<dbReference type="Pfam" id="PF04235">
    <property type="entry name" value="DUF418"/>
    <property type="match status" value="1"/>
</dbReference>
<feature type="domain" description="DUF418" evidence="2">
    <location>
        <begin position="264"/>
        <end position="425"/>
    </location>
</feature>
<feature type="transmembrane region" description="Helical" evidence="1">
    <location>
        <begin position="387"/>
        <end position="406"/>
    </location>
</feature>
<feature type="transmembrane region" description="Helical" evidence="1">
    <location>
        <begin position="109"/>
        <end position="131"/>
    </location>
</feature>
<proteinExistence type="predicted"/>
<dbReference type="InterPro" id="IPR052529">
    <property type="entry name" value="Bact_Transport_Assoc"/>
</dbReference>
<feature type="transmembrane region" description="Helical" evidence="1">
    <location>
        <begin position="65"/>
        <end position="88"/>
    </location>
</feature>
<comment type="caution">
    <text evidence="3">The sequence shown here is derived from an EMBL/GenBank/DDBJ whole genome shotgun (WGS) entry which is preliminary data.</text>
</comment>
<dbReference type="InterPro" id="IPR007349">
    <property type="entry name" value="DUF418"/>
</dbReference>
<keyword evidence="4" id="KW-1185">Reference proteome</keyword>
<evidence type="ECO:0000313" key="4">
    <source>
        <dbReference type="Proteomes" id="UP000486602"/>
    </source>
</evidence>
<dbReference type="RefSeq" id="WP_163283060.1">
    <property type="nucleotide sequence ID" value="NZ_JAAGVY010000002.1"/>
</dbReference>
<feature type="transmembrane region" description="Helical" evidence="1">
    <location>
        <begin position="278"/>
        <end position="296"/>
    </location>
</feature>
<dbReference type="AlphaFoldDB" id="A0A7K3WLK5"/>
<feature type="transmembrane region" description="Helical" evidence="1">
    <location>
        <begin position="151"/>
        <end position="168"/>
    </location>
</feature>
<evidence type="ECO:0000313" key="3">
    <source>
        <dbReference type="EMBL" id="NEN22354.1"/>
    </source>
</evidence>
<feature type="transmembrane region" description="Helical" evidence="1">
    <location>
        <begin position="316"/>
        <end position="339"/>
    </location>
</feature>
<sequence>MPDLTTSYTPLKPSDRIQSLDIMRGIVLLGILLMNINGMGLAGAYEDPTVSGGATGWSLYTWITTNMLFEGTMRALFSLLFGVGMFIFMDRLEKKGAGINAANIYFRRLTWLLVFGLIHCYLLLWVGEILYNYALMGFLAFSFRKMLPKKLITIAIFLFLGGTLWTYADYRNDIKFNQDVELADNYRLEGKELTKELKEADEKWEKRVYERSPEAIEEHTTNMRKGYFGVVAFLAPINTHYNQLYPYRYDLWDVLSMMLLGMALYKMKILSAEKSYRFYGLMAIVGYGIGLAVNFYETKLIIDGNFSMLAFSKSFLTYDLGRVFVAIGHIALIMLFCKISILKWLKHALAAVGKMALTNYVMHSIFAMFIFTGAGFGLFGTFQRHELLYIVFSIWVFQLIISPIWLKYYQFGPLEWVWRNLSYLKRHPIKKER</sequence>
<evidence type="ECO:0000259" key="2">
    <source>
        <dbReference type="Pfam" id="PF04235"/>
    </source>
</evidence>
<reference evidence="3 4" key="1">
    <citation type="submission" date="2020-02" db="EMBL/GenBank/DDBJ databases">
        <title>Out from the shadows clarifying the taxonomy of the family Cryomorphaceae and related taxa by utilizing the GTDB taxonomic framework.</title>
        <authorList>
            <person name="Bowman J.P."/>
        </authorList>
    </citation>
    <scope>NUCLEOTIDE SEQUENCE [LARGE SCALE GENOMIC DNA]</scope>
    <source>
        <strain evidence="3 4">QSSC 1-22</strain>
    </source>
</reference>
<keyword evidence="1" id="KW-0812">Transmembrane</keyword>
<keyword evidence="1" id="KW-0472">Membrane</keyword>
<keyword evidence="1" id="KW-1133">Transmembrane helix</keyword>